<dbReference type="SUPFAM" id="SSF158949">
    <property type="entry name" value="Smr-associated domain-like"/>
    <property type="match status" value="1"/>
</dbReference>
<dbReference type="AlphaFoldDB" id="A0A4V6NLV3"/>
<proteinExistence type="predicted"/>
<feature type="domain" description="Smr" evidence="2">
    <location>
        <begin position="312"/>
        <end position="360"/>
    </location>
</feature>
<dbReference type="Pfam" id="PF01713">
    <property type="entry name" value="Smr"/>
    <property type="match status" value="1"/>
</dbReference>
<dbReference type="InterPro" id="IPR036063">
    <property type="entry name" value="Smr_dom_sf"/>
</dbReference>
<dbReference type="EMBL" id="SLWB01000013">
    <property type="protein sequence ID" value="TCN64510.1"/>
    <property type="molecule type" value="Genomic_DNA"/>
</dbReference>
<keyword evidence="4" id="KW-1185">Reference proteome</keyword>
<protein>
    <submittedName>
        <fullName evidence="3">Smr domain-containing protein</fullName>
    </submittedName>
</protein>
<comment type="caution">
    <text evidence="3">The sequence shown here is derived from an EMBL/GenBank/DDBJ whole genome shotgun (WGS) entry which is preliminary data.</text>
</comment>
<evidence type="ECO:0000313" key="4">
    <source>
        <dbReference type="Proteomes" id="UP000294830"/>
    </source>
</evidence>
<reference evidence="3 4" key="1">
    <citation type="submission" date="2019-03" db="EMBL/GenBank/DDBJ databases">
        <title>Genomic Encyclopedia of Archaeal and Bacterial Type Strains, Phase II (KMG-II): from individual species to whole genera.</title>
        <authorList>
            <person name="Goeker M."/>
        </authorList>
    </citation>
    <scope>NUCLEOTIDE SEQUENCE [LARGE SCALE GENOMIC DNA]</scope>
    <source>
        <strain evidence="3 4">RL-C</strain>
    </source>
</reference>
<gene>
    <name evidence="3" type="ORF">CLV25_11335</name>
</gene>
<dbReference type="OrthoDB" id="1524810at2"/>
<evidence type="ECO:0000313" key="3">
    <source>
        <dbReference type="EMBL" id="TCN64510.1"/>
    </source>
</evidence>
<dbReference type="Gene3D" id="3.30.1370.110">
    <property type="match status" value="1"/>
</dbReference>
<accession>A0A4V6NLV3</accession>
<dbReference type="Proteomes" id="UP000294830">
    <property type="component" value="Unassembled WGS sequence"/>
</dbReference>
<name>A0A4V6NLV3_9BACT</name>
<dbReference type="InterPro" id="IPR036781">
    <property type="entry name" value="Smr_assoc-like_sf"/>
</dbReference>
<dbReference type="InterPro" id="IPR018598">
    <property type="entry name" value="DUF2027"/>
</dbReference>
<sequence>MNCKIGDKVRFLNSVGGGIVVRFMNKNIVAVQDEDGFEIPVSINEIVVINDKNDNIFTSESYAHRPSSVVNEPKKDEEEDEDEFPDFYVPERRQEEAIDPTTNNYNVLLGFVPFNKQNASTADLDIYIINDGDYRIAYSIGKWTDKELLKPIGSGLMEPDSKERICTLNREDFSKLQVFNVSLIYFKNRDFIPVIPDQVNLELNPLKFVKANSFKANDYFDEEAVVFTVSTSAKSSEPVLTISPKDIESALKEKKDVRPVLNLKSTPEQEEIDLHIEALTENSAGLSNGEILEMQMARFTTVLEGAIISKTKRVVFIHGVGNGKLKHEIRKTLERKYPKLRFQDASFKDYGYGATMVILK</sequence>
<dbReference type="Gene3D" id="2.60.40.1600">
    <property type="entry name" value="Smr-associated-like"/>
    <property type="match status" value="1"/>
</dbReference>
<dbReference type="RefSeq" id="WP_131839935.1">
    <property type="nucleotide sequence ID" value="NZ_SLWB01000013.1"/>
</dbReference>
<dbReference type="Pfam" id="PF09640">
    <property type="entry name" value="DUF2027"/>
    <property type="match status" value="1"/>
</dbReference>
<organism evidence="3 4">
    <name type="scientific">Acetobacteroides hydrogenigenes</name>
    <dbReference type="NCBI Taxonomy" id="979970"/>
    <lineage>
        <taxon>Bacteria</taxon>
        <taxon>Pseudomonadati</taxon>
        <taxon>Bacteroidota</taxon>
        <taxon>Bacteroidia</taxon>
        <taxon>Bacteroidales</taxon>
        <taxon>Rikenellaceae</taxon>
        <taxon>Acetobacteroides</taxon>
    </lineage>
</organism>
<evidence type="ECO:0000259" key="2">
    <source>
        <dbReference type="PROSITE" id="PS50828"/>
    </source>
</evidence>
<evidence type="ECO:0000256" key="1">
    <source>
        <dbReference type="SAM" id="MobiDB-lite"/>
    </source>
</evidence>
<feature type="region of interest" description="Disordered" evidence="1">
    <location>
        <begin position="63"/>
        <end position="83"/>
    </location>
</feature>
<dbReference type="PROSITE" id="PS50828">
    <property type="entry name" value="SMR"/>
    <property type="match status" value="1"/>
</dbReference>
<dbReference type="InterPro" id="IPR002625">
    <property type="entry name" value="Smr_dom"/>
</dbReference>